<dbReference type="Proteomes" id="UP000261324">
    <property type="component" value="Unassembled WGS sequence"/>
</dbReference>
<dbReference type="EMBL" id="QSRA01000017">
    <property type="protein sequence ID" value="RGK80717.1"/>
    <property type="molecule type" value="Genomic_DNA"/>
</dbReference>
<name>A0A3E4PL35_9FIRM</name>
<reference evidence="1 2" key="1">
    <citation type="submission" date="2018-08" db="EMBL/GenBank/DDBJ databases">
        <title>A genome reference for cultivated species of the human gut microbiota.</title>
        <authorList>
            <person name="Zou Y."/>
            <person name="Xue W."/>
            <person name="Luo G."/>
        </authorList>
    </citation>
    <scope>NUCLEOTIDE SEQUENCE [LARGE SCALE GENOMIC DNA]</scope>
    <source>
        <strain evidence="1 2">TF09-3</strain>
    </source>
</reference>
<proteinExistence type="predicted"/>
<comment type="caution">
    <text evidence="1">The sequence shown here is derived from an EMBL/GenBank/DDBJ whole genome shotgun (WGS) entry which is preliminary data.</text>
</comment>
<sequence length="112" mass="13100">MAEIKGLIDDKGVVYECNKILPEEYKTKLVEVLAELEDNECHKCKSFPKSKLHKVTGANKVYRAYIDKISGWRLHIQYGEDKRIHLCEVLKPVEHDRGTKKKTLKNKKDKYL</sequence>
<evidence type="ECO:0000313" key="1">
    <source>
        <dbReference type="EMBL" id="RGK80717.1"/>
    </source>
</evidence>
<protein>
    <submittedName>
        <fullName evidence="1">Uncharacterized protein</fullName>
    </submittedName>
</protein>
<gene>
    <name evidence="1" type="ORF">DXC93_12065</name>
</gene>
<dbReference type="AlphaFoldDB" id="A0A3E4PL35"/>
<accession>A0A3E4PL35</accession>
<organism evidence="1 2">
    <name type="scientific">Dorea formicigenerans</name>
    <dbReference type="NCBI Taxonomy" id="39486"/>
    <lineage>
        <taxon>Bacteria</taxon>
        <taxon>Bacillati</taxon>
        <taxon>Bacillota</taxon>
        <taxon>Clostridia</taxon>
        <taxon>Lachnospirales</taxon>
        <taxon>Lachnospiraceae</taxon>
        <taxon>Dorea</taxon>
    </lineage>
</organism>
<evidence type="ECO:0000313" key="2">
    <source>
        <dbReference type="Proteomes" id="UP000261324"/>
    </source>
</evidence>